<feature type="transmembrane region" description="Helical" evidence="7">
    <location>
        <begin position="144"/>
        <end position="163"/>
    </location>
</feature>
<keyword evidence="3" id="KW-1003">Cell membrane</keyword>
<feature type="transmembrane region" description="Helical" evidence="7">
    <location>
        <begin position="77"/>
        <end position="105"/>
    </location>
</feature>
<keyword evidence="4 7" id="KW-0812">Transmembrane</keyword>
<dbReference type="PANTHER" id="PTHR43663:SF1">
    <property type="entry name" value="CHROMATE TRANSPORTER"/>
    <property type="match status" value="1"/>
</dbReference>
<keyword evidence="6 7" id="KW-0472">Membrane</keyword>
<keyword evidence="5 7" id="KW-1133">Transmembrane helix</keyword>
<proteinExistence type="inferred from homology"/>
<evidence type="ECO:0000313" key="9">
    <source>
        <dbReference type="Proteomes" id="UP001595579"/>
    </source>
</evidence>
<evidence type="ECO:0000256" key="5">
    <source>
        <dbReference type="ARBA" id="ARBA00022989"/>
    </source>
</evidence>
<evidence type="ECO:0000256" key="3">
    <source>
        <dbReference type="ARBA" id="ARBA00022475"/>
    </source>
</evidence>
<evidence type="ECO:0000256" key="1">
    <source>
        <dbReference type="ARBA" id="ARBA00004651"/>
    </source>
</evidence>
<evidence type="ECO:0000256" key="6">
    <source>
        <dbReference type="ARBA" id="ARBA00023136"/>
    </source>
</evidence>
<name>A0ABV7LHM2_9GAMM</name>
<dbReference type="PANTHER" id="PTHR43663">
    <property type="entry name" value="CHROMATE TRANSPORT PROTEIN-RELATED"/>
    <property type="match status" value="1"/>
</dbReference>
<comment type="caution">
    <text evidence="8">The sequence shown here is derived from an EMBL/GenBank/DDBJ whole genome shotgun (WGS) entry which is preliminary data.</text>
</comment>
<dbReference type="Pfam" id="PF02417">
    <property type="entry name" value="Chromate_transp"/>
    <property type="match status" value="1"/>
</dbReference>
<evidence type="ECO:0000256" key="4">
    <source>
        <dbReference type="ARBA" id="ARBA00022692"/>
    </source>
</evidence>
<dbReference type="RefSeq" id="WP_386770347.1">
    <property type="nucleotide sequence ID" value="NZ_JBHRUG010000001.1"/>
</dbReference>
<gene>
    <name evidence="8" type="ORF">ACFOEV_00110</name>
</gene>
<sequence>MTSPSGKPLLLPLFWAFLRIGLLGFGGGPSMIPLIQQEVVKRHGWMDEDAFGDVLAIANTLPGPIATKMPGFIGYRVAGVSGCVIAVVAVIVPMIVAMIAMLGVFSRYRDIAWIQGMSQGVIPVVMVMMIQLTMDFWNKSRLSLGWWVSLAMATVAGGVIYWLGVHPGWVIGGLLVTALLTPPRASRQEASR</sequence>
<dbReference type="EMBL" id="JBHRUG010000001">
    <property type="protein sequence ID" value="MFC3282007.1"/>
    <property type="molecule type" value="Genomic_DNA"/>
</dbReference>
<reference evidence="9" key="1">
    <citation type="journal article" date="2019" name="Int. J. Syst. Evol. Microbiol.">
        <title>The Global Catalogue of Microorganisms (GCM) 10K type strain sequencing project: providing services to taxonomists for standard genome sequencing and annotation.</title>
        <authorList>
            <consortium name="The Broad Institute Genomics Platform"/>
            <consortium name="The Broad Institute Genome Sequencing Center for Infectious Disease"/>
            <person name="Wu L."/>
            <person name="Ma J."/>
        </authorList>
    </citation>
    <scope>NUCLEOTIDE SEQUENCE [LARGE SCALE GENOMIC DNA]</scope>
    <source>
        <strain evidence="9">CECT 7698</strain>
    </source>
</reference>
<keyword evidence="9" id="KW-1185">Reference proteome</keyword>
<feature type="transmembrane region" description="Helical" evidence="7">
    <location>
        <begin position="12"/>
        <end position="35"/>
    </location>
</feature>
<evidence type="ECO:0000256" key="2">
    <source>
        <dbReference type="ARBA" id="ARBA00005262"/>
    </source>
</evidence>
<accession>A0ABV7LHM2</accession>
<evidence type="ECO:0000256" key="7">
    <source>
        <dbReference type="SAM" id="Phobius"/>
    </source>
</evidence>
<dbReference type="Proteomes" id="UP001595579">
    <property type="component" value="Unassembled WGS sequence"/>
</dbReference>
<dbReference type="InterPro" id="IPR003370">
    <property type="entry name" value="Chromate_transpt"/>
</dbReference>
<feature type="transmembrane region" description="Helical" evidence="7">
    <location>
        <begin position="111"/>
        <end position="132"/>
    </location>
</feature>
<dbReference type="InterPro" id="IPR052518">
    <property type="entry name" value="CHR_Transporter"/>
</dbReference>
<organism evidence="8 9">
    <name type="scientific">Litchfieldella rifensis</name>
    <dbReference type="NCBI Taxonomy" id="762643"/>
    <lineage>
        <taxon>Bacteria</taxon>
        <taxon>Pseudomonadati</taxon>
        <taxon>Pseudomonadota</taxon>
        <taxon>Gammaproteobacteria</taxon>
        <taxon>Oceanospirillales</taxon>
        <taxon>Halomonadaceae</taxon>
        <taxon>Litchfieldella</taxon>
    </lineage>
</organism>
<comment type="subcellular location">
    <subcellularLocation>
        <location evidence="1">Cell membrane</location>
        <topology evidence="1">Multi-pass membrane protein</topology>
    </subcellularLocation>
</comment>
<evidence type="ECO:0000313" key="8">
    <source>
        <dbReference type="EMBL" id="MFC3282007.1"/>
    </source>
</evidence>
<protein>
    <submittedName>
        <fullName evidence="8">Chromate transporter</fullName>
    </submittedName>
</protein>
<comment type="similarity">
    <text evidence="2">Belongs to the chromate ion transporter (CHR) (TC 2.A.51) family.</text>
</comment>